<sequence>MSLTPLITFKAGLCDLDTSVTPNKVTPKPEPGYIYLYEEDEIAHFCWRHRSAPADQPEIDLFMVPGDGSFIPYRPNNSSASPTNGRIFVLKFSSSSQRYLFYLQSQSQHENKDPSFWSERDLKIGNVVNSLLQGEEVNMAEELLNLRHPGNDGGDDDETMEDVEGHGHEHEDTSNDRSGGAGGAGPDATGGDIREEGEGSREGGADGGRAFPVSLGNSATTNDPNEAVQNLLRSLQGGSYGQQEQQQQSNEQEDDELFTTLPDLLTPAATIPVIEAADTQTIETLLSYLPPSLLQLPPPGSYGTEAEAGAVTLDQKKAVLSKVLRSPQFMQSLSSLTNALREGGLPSICEALKVPVENGGYVRRGGVPVGNGQAIRIFLEGVKKSVQEEGERGDKMETD</sequence>
<feature type="compositionally biased region" description="Acidic residues" evidence="6">
    <location>
        <begin position="153"/>
        <end position="162"/>
    </location>
</feature>
<comment type="caution">
    <text evidence="8">The sequence shown here is derived from an EMBL/GenBank/DDBJ whole genome shotgun (WGS) entry which is preliminary data.</text>
</comment>
<keyword evidence="8" id="KW-0675">Receptor</keyword>
<feature type="domain" description="Pru" evidence="7">
    <location>
        <begin position="1"/>
        <end position="135"/>
    </location>
</feature>
<dbReference type="VEuPathDB" id="FungiDB:AAP_02646"/>
<evidence type="ECO:0000256" key="6">
    <source>
        <dbReference type="SAM" id="MobiDB-lite"/>
    </source>
</evidence>
<keyword evidence="5" id="KW-0539">Nucleus</keyword>
<evidence type="ECO:0000256" key="2">
    <source>
        <dbReference type="ARBA" id="ARBA00004496"/>
    </source>
</evidence>
<dbReference type="GO" id="GO:0061133">
    <property type="term" value="F:endopeptidase activator activity"/>
    <property type="evidence" value="ECO:0007669"/>
    <property type="project" value="TreeGrafter"/>
</dbReference>
<dbReference type="GO" id="GO:0005737">
    <property type="term" value="C:cytoplasm"/>
    <property type="evidence" value="ECO:0007669"/>
    <property type="project" value="UniProtKB-SubCell"/>
</dbReference>
<evidence type="ECO:0000256" key="1">
    <source>
        <dbReference type="ARBA" id="ARBA00004123"/>
    </source>
</evidence>
<protein>
    <submittedName>
        <fullName evidence="8">26S proteasome complex ubiquitin receptor, subunit Rpn13</fullName>
    </submittedName>
</protein>
<reference evidence="8 9" key="1">
    <citation type="journal article" date="2016" name="Genome Biol. Evol.">
        <title>Divergent and convergent evolution of fungal pathogenicity.</title>
        <authorList>
            <person name="Shang Y."/>
            <person name="Xiao G."/>
            <person name="Zheng P."/>
            <person name="Cen K."/>
            <person name="Zhan S."/>
            <person name="Wang C."/>
        </authorList>
    </citation>
    <scope>NUCLEOTIDE SEQUENCE [LARGE SCALE GENOMIC DNA]</scope>
    <source>
        <strain evidence="8 9">ARSEF 7405</strain>
    </source>
</reference>
<dbReference type="InterPro" id="IPR044868">
    <property type="entry name" value="Rpn13/ADRM1_Pru"/>
</dbReference>
<feature type="compositionally biased region" description="Basic and acidic residues" evidence="6">
    <location>
        <begin position="192"/>
        <end position="204"/>
    </location>
</feature>
<dbReference type="InterPro" id="IPR038108">
    <property type="entry name" value="RPN13_DEUBAD_sf"/>
</dbReference>
<dbReference type="InterPro" id="IPR006773">
    <property type="entry name" value="Rpn13/ADRM1"/>
</dbReference>
<feature type="compositionally biased region" description="Basic and acidic residues" evidence="6">
    <location>
        <begin position="163"/>
        <end position="175"/>
    </location>
</feature>
<dbReference type="Pfam" id="PF16550">
    <property type="entry name" value="RPN13_C"/>
    <property type="match status" value="1"/>
</dbReference>
<name>A0A166NY35_9EURO</name>
<proteinExistence type="predicted"/>
<accession>A0A166NY35</accession>
<dbReference type="Proteomes" id="UP000242877">
    <property type="component" value="Unassembled WGS sequence"/>
</dbReference>
<dbReference type="GO" id="GO:0070628">
    <property type="term" value="F:proteasome binding"/>
    <property type="evidence" value="ECO:0007669"/>
    <property type="project" value="TreeGrafter"/>
</dbReference>
<comment type="subcellular location">
    <subcellularLocation>
        <location evidence="2">Cytoplasm</location>
    </subcellularLocation>
    <subcellularLocation>
        <location evidence="1">Nucleus</location>
    </subcellularLocation>
</comment>
<feature type="compositionally biased region" description="Polar residues" evidence="6">
    <location>
        <begin position="215"/>
        <end position="224"/>
    </location>
</feature>
<dbReference type="InterPro" id="IPR032368">
    <property type="entry name" value="RPN13_DEUBAD"/>
</dbReference>
<evidence type="ECO:0000256" key="5">
    <source>
        <dbReference type="ARBA" id="ARBA00023242"/>
    </source>
</evidence>
<evidence type="ECO:0000259" key="7">
    <source>
        <dbReference type="PROSITE" id="PS51917"/>
    </source>
</evidence>
<gene>
    <name evidence="8" type="ORF">AAP_02646</name>
</gene>
<dbReference type="PANTHER" id="PTHR12225:SF0">
    <property type="entry name" value="PROTEASOMAL UBIQUITIN RECEPTOR ADRM1"/>
    <property type="match status" value="1"/>
</dbReference>
<dbReference type="Gene3D" id="1.10.2020.20">
    <property type="match status" value="1"/>
</dbReference>
<keyword evidence="4 8" id="KW-0647">Proteasome</keyword>
<dbReference type="EMBL" id="AZGZ01000009">
    <property type="protein sequence ID" value="KZZ93180.1"/>
    <property type="molecule type" value="Genomic_DNA"/>
</dbReference>
<evidence type="ECO:0000313" key="8">
    <source>
        <dbReference type="EMBL" id="KZZ93180.1"/>
    </source>
</evidence>
<evidence type="ECO:0000256" key="3">
    <source>
        <dbReference type="ARBA" id="ARBA00022490"/>
    </source>
</evidence>
<dbReference type="OrthoDB" id="340431at2759"/>
<dbReference type="GO" id="GO:0005634">
    <property type="term" value="C:nucleus"/>
    <property type="evidence" value="ECO:0007669"/>
    <property type="project" value="UniProtKB-SubCell"/>
</dbReference>
<dbReference type="Pfam" id="PF04683">
    <property type="entry name" value="Rpn13_ADRM1_Pru"/>
    <property type="match status" value="1"/>
</dbReference>
<keyword evidence="3" id="KW-0963">Cytoplasm</keyword>
<keyword evidence="9" id="KW-1185">Reference proteome</keyword>
<organism evidence="8 9">
    <name type="scientific">Ascosphaera apis ARSEF 7405</name>
    <dbReference type="NCBI Taxonomy" id="392613"/>
    <lineage>
        <taxon>Eukaryota</taxon>
        <taxon>Fungi</taxon>
        <taxon>Dikarya</taxon>
        <taxon>Ascomycota</taxon>
        <taxon>Pezizomycotina</taxon>
        <taxon>Eurotiomycetes</taxon>
        <taxon>Eurotiomycetidae</taxon>
        <taxon>Onygenales</taxon>
        <taxon>Ascosphaeraceae</taxon>
        <taxon>Ascosphaera</taxon>
    </lineage>
</organism>
<dbReference type="PANTHER" id="PTHR12225">
    <property type="entry name" value="ADHESION REGULATING MOLECULE 1 110 KDA CELL MEMBRANE GLYCOPROTEIN"/>
    <property type="match status" value="1"/>
</dbReference>
<dbReference type="PROSITE" id="PS51917">
    <property type="entry name" value="PRU"/>
    <property type="match status" value="1"/>
</dbReference>
<dbReference type="Gene3D" id="2.30.29.70">
    <property type="entry name" value="Proteasomal ubiquitin receptor Rpn13/ADRM1"/>
    <property type="match status" value="1"/>
</dbReference>
<dbReference type="InterPro" id="IPR038633">
    <property type="entry name" value="Rpn13/ADRM1_Pru_sf"/>
</dbReference>
<dbReference type="AlphaFoldDB" id="A0A166NY35"/>
<dbReference type="GO" id="GO:0008541">
    <property type="term" value="C:proteasome regulatory particle, lid subcomplex"/>
    <property type="evidence" value="ECO:0007669"/>
    <property type="project" value="TreeGrafter"/>
</dbReference>
<evidence type="ECO:0000313" key="9">
    <source>
        <dbReference type="Proteomes" id="UP000242877"/>
    </source>
</evidence>
<feature type="region of interest" description="Disordered" evidence="6">
    <location>
        <begin position="146"/>
        <end position="224"/>
    </location>
</feature>
<evidence type="ECO:0000256" key="4">
    <source>
        <dbReference type="ARBA" id="ARBA00022942"/>
    </source>
</evidence>